<organism evidence="11">
    <name type="scientific">Scrofimicrobium appendicitidis</name>
    <dbReference type="NCBI Taxonomy" id="3079930"/>
    <lineage>
        <taxon>Bacteria</taxon>
        <taxon>Bacillati</taxon>
        <taxon>Actinomycetota</taxon>
        <taxon>Actinomycetes</taxon>
        <taxon>Actinomycetales</taxon>
        <taxon>Actinomycetaceae</taxon>
        <taxon>Scrofimicrobium</taxon>
    </lineage>
</organism>
<dbReference type="GO" id="GO:0005829">
    <property type="term" value="C:cytosol"/>
    <property type="evidence" value="ECO:0007669"/>
    <property type="project" value="TreeGrafter"/>
</dbReference>
<evidence type="ECO:0000256" key="8">
    <source>
        <dbReference type="ARBA" id="ARBA00023027"/>
    </source>
</evidence>
<dbReference type="EMBL" id="CP138335">
    <property type="protein sequence ID" value="XBW07561.1"/>
    <property type="molecule type" value="Genomic_DNA"/>
</dbReference>
<evidence type="ECO:0000259" key="10">
    <source>
        <dbReference type="PROSITE" id="PS51462"/>
    </source>
</evidence>
<dbReference type="NCBIfam" id="NF001299">
    <property type="entry name" value="PRK00241.1"/>
    <property type="match status" value="1"/>
</dbReference>
<dbReference type="PANTHER" id="PTHR42904">
    <property type="entry name" value="NUDIX HYDROLASE, NUDC SUBFAMILY"/>
    <property type="match status" value="1"/>
</dbReference>
<dbReference type="EC" id="3.6.1.22" evidence="4"/>
<evidence type="ECO:0000256" key="3">
    <source>
        <dbReference type="ARBA" id="ARBA00009595"/>
    </source>
</evidence>
<keyword evidence="6 11" id="KW-0378">Hydrolase</keyword>
<keyword evidence="5" id="KW-0479">Metal-binding</keyword>
<dbReference type="Gene3D" id="3.90.79.10">
    <property type="entry name" value="Nucleoside Triphosphate Pyrophosphohydrolase"/>
    <property type="match status" value="1"/>
</dbReference>
<comment type="similarity">
    <text evidence="3">Belongs to the Nudix hydrolase family. NudC subfamily.</text>
</comment>
<evidence type="ECO:0000256" key="6">
    <source>
        <dbReference type="ARBA" id="ARBA00022801"/>
    </source>
</evidence>
<keyword evidence="7" id="KW-0460">Magnesium</keyword>
<evidence type="ECO:0000256" key="1">
    <source>
        <dbReference type="ARBA" id="ARBA00001946"/>
    </source>
</evidence>
<name>A0AAU7V7E3_9ACTO</name>
<evidence type="ECO:0000256" key="9">
    <source>
        <dbReference type="ARBA" id="ARBA00023679"/>
    </source>
</evidence>
<dbReference type="GO" id="GO:0035529">
    <property type="term" value="F:NADH pyrophosphatase activity"/>
    <property type="evidence" value="ECO:0007669"/>
    <property type="project" value="TreeGrafter"/>
</dbReference>
<dbReference type="PROSITE" id="PS51462">
    <property type="entry name" value="NUDIX"/>
    <property type="match status" value="1"/>
</dbReference>
<dbReference type="Gene3D" id="3.90.79.20">
    <property type="match status" value="1"/>
</dbReference>
<dbReference type="InterPro" id="IPR050241">
    <property type="entry name" value="NAD-cap_RNA_hydrolase_NudC"/>
</dbReference>
<dbReference type="CDD" id="cd03429">
    <property type="entry name" value="NUDIX_NADH_pyrophosphatase_Nudt13"/>
    <property type="match status" value="1"/>
</dbReference>
<dbReference type="GO" id="GO:0019677">
    <property type="term" value="P:NAD+ catabolic process"/>
    <property type="evidence" value="ECO:0007669"/>
    <property type="project" value="TreeGrafter"/>
</dbReference>
<dbReference type="Pfam" id="PF00293">
    <property type="entry name" value="NUDIX"/>
    <property type="match status" value="1"/>
</dbReference>
<proteinExistence type="inferred from homology"/>
<evidence type="ECO:0000313" key="11">
    <source>
        <dbReference type="EMBL" id="XBW07561.1"/>
    </source>
</evidence>
<reference evidence="11" key="1">
    <citation type="submission" date="2023-11" db="EMBL/GenBank/DDBJ databases">
        <title>Scrofimicrobium hongkongense sp. nov., isolated from a patient with peritonitis.</title>
        <authorList>
            <person name="Lao H.Y."/>
            <person name="Wong A.Y.P."/>
            <person name="Ng T.L."/>
            <person name="Wong R.Y.L."/>
            <person name="Yau M.C.Y."/>
            <person name="Lam J.Y.W."/>
            <person name="Siu G.K.H."/>
        </authorList>
    </citation>
    <scope>NUCLEOTIDE SEQUENCE</scope>
    <source>
        <strain evidence="11">R131</strain>
    </source>
</reference>
<dbReference type="RefSeq" id="WP_350257766.1">
    <property type="nucleotide sequence ID" value="NZ_CP138335.1"/>
</dbReference>
<gene>
    <name evidence="11" type="primary">nudC</name>
    <name evidence="11" type="ORF">SAC06_07915</name>
</gene>
<dbReference type="Pfam" id="PF09297">
    <property type="entry name" value="Zn_ribbon_NUD"/>
    <property type="match status" value="1"/>
</dbReference>
<evidence type="ECO:0000256" key="5">
    <source>
        <dbReference type="ARBA" id="ARBA00022723"/>
    </source>
</evidence>
<dbReference type="PANTHER" id="PTHR42904:SF6">
    <property type="entry name" value="NAD-CAPPED RNA HYDROLASE NUDT12"/>
    <property type="match status" value="1"/>
</dbReference>
<comment type="cofactor">
    <cofactor evidence="2">
        <name>Zn(2+)</name>
        <dbReference type="ChEBI" id="CHEBI:29105"/>
    </cofactor>
</comment>
<feature type="domain" description="Nudix hydrolase" evidence="10">
    <location>
        <begin position="150"/>
        <end position="282"/>
    </location>
</feature>
<dbReference type="SUPFAM" id="SSF55811">
    <property type="entry name" value="Nudix"/>
    <property type="match status" value="1"/>
</dbReference>
<sequence>MSLQLMLDRGAIDSMGESRAEFRPADLTPGSWRSLVVTGRGEVAVQGDRLWTTRKLGSAEPYLLGRDPNGTIYLAQLWDGAGLPAGVQFRPLIEMAATLGDNESFLAAQAVALGRWHDTDRYCVRCGHRVQSAEAGWASRCQHCGHVEYPRTDPVVIVRVTDGQDRVLLAHNAAWDRPMLSVPAGYIEAGETPRRAIERELWEEVSVPVQNFSYLGAQPWPGPRSLMLAFHAETIGDEVEPVPDRVEIDYARFFARDEYVAALQTGQILAPRPSSIAAAMLSDWLGAPLPYPQ</sequence>
<evidence type="ECO:0000256" key="4">
    <source>
        <dbReference type="ARBA" id="ARBA00012381"/>
    </source>
</evidence>
<dbReference type="GO" id="GO:0006742">
    <property type="term" value="P:NADP+ catabolic process"/>
    <property type="evidence" value="ECO:0007669"/>
    <property type="project" value="TreeGrafter"/>
</dbReference>
<dbReference type="InterPro" id="IPR015797">
    <property type="entry name" value="NUDIX_hydrolase-like_dom_sf"/>
</dbReference>
<evidence type="ECO:0000256" key="2">
    <source>
        <dbReference type="ARBA" id="ARBA00001947"/>
    </source>
</evidence>
<keyword evidence="8" id="KW-0520">NAD</keyword>
<protein>
    <recommendedName>
        <fullName evidence="4">NAD(+) diphosphatase</fullName>
        <ecNumber evidence="4">3.6.1.22</ecNumber>
    </recommendedName>
</protein>
<comment type="cofactor">
    <cofactor evidence="1">
        <name>Mg(2+)</name>
        <dbReference type="ChEBI" id="CHEBI:18420"/>
    </cofactor>
</comment>
<dbReference type="InterPro" id="IPR000086">
    <property type="entry name" value="NUDIX_hydrolase_dom"/>
</dbReference>
<dbReference type="AlphaFoldDB" id="A0AAU7V7E3"/>
<dbReference type="InterPro" id="IPR049734">
    <property type="entry name" value="NudC-like_C"/>
</dbReference>
<dbReference type="GO" id="GO:0046872">
    <property type="term" value="F:metal ion binding"/>
    <property type="evidence" value="ECO:0007669"/>
    <property type="project" value="UniProtKB-KW"/>
</dbReference>
<comment type="catalytic activity">
    <reaction evidence="9">
        <text>a 5'-end NAD(+)-phospho-ribonucleoside in mRNA + H2O = a 5'-end phospho-adenosine-phospho-ribonucleoside in mRNA + beta-nicotinamide D-ribonucleotide + 2 H(+)</text>
        <dbReference type="Rhea" id="RHEA:60876"/>
        <dbReference type="Rhea" id="RHEA-COMP:15698"/>
        <dbReference type="Rhea" id="RHEA-COMP:15719"/>
        <dbReference type="ChEBI" id="CHEBI:14649"/>
        <dbReference type="ChEBI" id="CHEBI:15377"/>
        <dbReference type="ChEBI" id="CHEBI:15378"/>
        <dbReference type="ChEBI" id="CHEBI:144029"/>
        <dbReference type="ChEBI" id="CHEBI:144051"/>
    </reaction>
    <physiologicalReaction direction="left-to-right" evidence="9">
        <dbReference type="Rhea" id="RHEA:60877"/>
    </physiologicalReaction>
</comment>
<dbReference type="InterPro" id="IPR015376">
    <property type="entry name" value="Znr_NADH_PPase"/>
</dbReference>
<accession>A0AAU7V7E3</accession>
<dbReference type="KEGG" id="sapp:SAC06_07915"/>
<evidence type="ECO:0000256" key="7">
    <source>
        <dbReference type="ARBA" id="ARBA00022842"/>
    </source>
</evidence>